<accession>A0A4C1T6X8</accession>
<reference evidence="1 2" key="1">
    <citation type="journal article" date="2019" name="Commun. Biol.">
        <title>The bagworm genome reveals a unique fibroin gene that provides high tensile strength.</title>
        <authorList>
            <person name="Kono N."/>
            <person name="Nakamura H."/>
            <person name="Ohtoshi R."/>
            <person name="Tomita M."/>
            <person name="Numata K."/>
            <person name="Arakawa K."/>
        </authorList>
    </citation>
    <scope>NUCLEOTIDE SEQUENCE [LARGE SCALE GENOMIC DNA]</scope>
</reference>
<name>A0A4C1T6X8_EUMVA</name>
<keyword evidence="2" id="KW-1185">Reference proteome</keyword>
<gene>
    <name evidence="1" type="ORF">EVAR_78369_1</name>
</gene>
<dbReference type="EMBL" id="BGZK01000033">
    <property type="protein sequence ID" value="GBP09021.1"/>
    <property type="molecule type" value="Genomic_DNA"/>
</dbReference>
<evidence type="ECO:0000313" key="1">
    <source>
        <dbReference type="EMBL" id="GBP09021.1"/>
    </source>
</evidence>
<protein>
    <submittedName>
        <fullName evidence="1">Uncharacterized protein</fullName>
    </submittedName>
</protein>
<comment type="caution">
    <text evidence="1">The sequence shown here is derived from an EMBL/GenBank/DDBJ whole genome shotgun (WGS) entry which is preliminary data.</text>
</comment>
<organism evidence="1 2">
    <name type="scientific">Eumeta variegata</name>
    <name type="common">Bagworm moth</name>
    <name type="synonym">Eumeta japonica</name>
    <dbReference type="NCBI Taxonomy" id="151549"/>
    <lineage>
        <taxon>Eukaryota</taxon>
        <taxon>Metazoa</taxon>
        <taxon>Ecdysozoa</taxon>
        <taxon>Arthropoda</taxon>
        <taxon>Hexapoda</taxon>
        <taxon>Insecta</taxon>
        <taxon>Pterygota</taxon>
        <taxon>Neoptera</taxon>
        <taxon>Endopterygota</taxon>
        <taxon>Lepidoptera</taxon>
        <taxon>Glossata</taxon>
        <taxon>Ditrysia</taxon>
        <taxon>Tineoidea</taxon>
        <taxon>Psychidae</taxon>
        <taxon>Oiketicinae</taxon>
        <taxon>Eumeta</taxon>
    </lineage>
</organism>
<evidence type="ECO:0000313" key="2">
    <source>
        <dbReference type="Proteomes" id="UP000299102"/>
    </source>
</evidence>
<dbReference type="Proteomes" id="UP000299102">
    <property type="component" value="Unassembled WGS sequence"/>
</dbReference>
<sequence length="94" mass="10314">MKASEQINDGASTLGAGAAEALQVDDGREASARTGVSERALTYLLYLNLVQINNSLCRSARRRASALCVRVRLASPPLWFVYLRVDTIKAVNYR</sequence>
<proteinExistence type="predicted"/>
<dbReference type="AlphaFoldDB" id="A0A4C1T6X8"/>